<protein>
    <recommendedName>
        <fullName evidence="4">Methyl-accepting transducer domain-containing protein</fullName>
    </recommendedName>
</protein>
<name>A0A2V2N951_9EURY</name>
<dbReference type="PROSITE" id="PS50111">
    <property type="entry name" value="CHEMOTAXIS_TRANSDUC_2"/>
    <property type="match status" value="1"/>
</dbReference>
<evidence type="ECO:0000313" key="5">
    <source>
        <dbReference type="EMBL" id="PWR73028.1"/>
    </source>
</evidence>
<evidence type="ECO:0000259" key="4">
    <source>
        <dbReference type="PROSITE" id="PS50111"/>
    </source>
</evidence>
<keyword evidence="6" id="KW-1185">Reference proteome</keyword>
<dbReference type="NCBIfam" id="TIGR00229">
    <property type="entry name" value="sensory_box"/>
    <property type="match status" value="1"/>
</dbReference>
<dbReference type="SMART" id="SM00091">
    <property type="entry name" value="PAS"/>
    <property type="match status" value="3"/>
</dbReference>
<evidence type="ECO:0000256" key="2">
    <source>
        <dbReference type="ARBA" id="ARBA00029447"/>
    </source>
</evidence>
<dbReference type="Pfam" id="PF00015">
    <property type="entry name" value="MCPsignal"/>
    <property type="match status" value="1"/>
</dbReference>
<dbReference type="Proteomes" id="UP000245657">
    <property type="component" value="Unassembled WGS sequence"/>
</dbReference>
<comment type="similarity">
    <text evidence="2">Belongs to the methyl-accepting chemotaxis (MCP) protein family.</text>
</comment>
<dbReference type="PANTHER" id="PTHR32089:SF112">
    <property type="entry name" value="LYSOZYME-LIKE PROTEIN-RELATED"/>
    <property type="match status" value="1"/>
</dbReference>
<dbReference type="Pfam" id="PF13426">
    <property type="entry name" value="PAS_9"/>
    <property type="match status" value="2"/>
</dbReference>
<reference evidence="5 6" key="1">
    <citation type="submission" date="2018-05" db="EMBL/GenBank/DDBJ databases">
        <title>Draft genome of Methanospirillum lacunae Ki8-1.</title>
        <authorList>
            <person name="Dueholm M.S."/>
            <person name="Nielsen P.H."/>
            <person name="Bakmann L.F."/>
            <person name="Otzen D.E."/>
        </authorList>
    </citation>
    <scope>NUCLEOTIDE SEQUENCE [LARGE SCALE GENOMIC DNA]</scope>
    <source>
        <strain evidence="5 6">Ki8-1</strain>
    </source>
</reference>
<dbReference type="GO" id="GO:0007165">
    <property type="term" value="P:signal transduction"/>
    <property type="evidence" value="ECO:0007669"/>
    <property type="project" value="UniProtKB-KW"/>
</dbReference>
<accession>A0A2V2N951</accession>
<dbReference type="Gene3D" id="1.10.287.950">
    <property type="entry name" value="Methyl-accepting chemotaxis protein"/>
    <property type="match status" value="1"/>
</dbReference>
<dbReference type="PANTHER" id="PTHR32089">
    <property type="entry name" value="METHYL-ACCEPTING CHEMOTAXIS PROTEIN MCPB"/>
    <property type="match status" value="1"/>
</dbReference>
<dbReference type="InterPro" id="IPR000014">
    <property type="entry name" value="PAS"/>
</dbReference>
<dbReference type="InterPro" id="IPR004089">
    <property type="entry name" value="MCPsignal_dom"/>
</dbReference>
<keyword evidence="1 3" id="KW-0807">Transducer</keyword>
<dbReference type="InterPro" id="IPR003660">
    <property type="entry name" value="HAMP_dom"/>
</dbReference>
<proteinExistence type="inferred from homology"/>
<dbReference type="AlphaFoldDB" id="A0A2V2N951"/>
<dbReference type="Pfam" id="PF18947">
    <property type="entry name" value="HAMP_2"/>
    <property type="match status" value="1"/>
</dbReference>
<dbReference type="RefSeq" id="WP_109967929.1">
    <property type="nucleotide sequence ID" value="NZ_CP176093.1"/>
</dbReference>
<dbReference type="EMBL" id="QGMY01000004">
    <property type="protein sequence ID" value="PWR73028.1"/>
    <property type="molecule type" value="Genomic_DNA"/>
</dbReference>
<evidence type="ECO:0000256" key="1">
    <source>
        <dbReference type="ARBA" id="ARBA00023224"/>
    </source>
</evidence>
<dbReference type="InterPro" id="IPR013656">
    <property type="entry name" value="PAS_4"/>
</dbReference>
<dbReference type="Pfam" id="PF08448">
    <property type="entry name" value="PAS_4"/>
    <property type="match status" value="1"/>
</dbReference>
<dbReference type="SUPFAM" id="SSF58104">
    <property type="entry name" value="Methyl-accepting chemotaxis protein (MCP) signaling domain"/>
    <property type="match status" value="1"/>
</dbReference>
<dbReference type="SMART" id="SM00283">
    <property type="entry name" value="MA"/>
    <property type="match status" value="1"/>
</dbReference>
<gene>
    <name evidence="5" type="ORF">DK846_05445</name>
</gene>
<comment type="caution">
    <text evidence="5">The sequence shown here is derived from an EMBL/GenBank/DDBJ whole genome shotgun (WGS) entry which is preliminary data.</text>
</comment>
<dbReference type="Gene3D" id="1.20.120.1530">
    <property type="match status" value="1"/>
</dbReference>
<dbReference type="GeneID" id="97550037"/>
<dbReference type="InterPro" id="IPR035965">
    <property type="entry name" value="PAS-like_dom_sf"/>
</dbReference>
<evidence type="ECO:0000313" key="6">
    <source>
        <dbReference type="Proteomes" id="UP000245657"/>
    </source>
</evidence>
<organism evidence="5 6">
    <name type="scientific">Methanospirillum lacunae</name>
    <dbReference type="NCBI Taxonomy" id="668570"/>
    <lineage>
        <taxon>Archaea</taxon>
        <taxon>Methanobacteriati</taxon>
        <taxon>Methanobacteriota</taxon>
        <taxon>Stenosarchaea group</taxon>
        <taxon>Methanomicrobia</taxon>
        <taxon>Methanomicrobiales</taxon>
        <taxon>Methanospirillaceae</taxon>
        <taxon>Methanospirillum</taxon>
    </lineage>
</organism>
<dbReference type="Gene3D" id="3.30.450.20">
    <property type="entry name" value="PAS domain"/>
    <property type="match status" value="3"/>
</dbReference>
<evidence type="ECO:0000256" key="3">
    <source>
        <dbReference type="PROSITE-ProRule" id="PRU00284"/>
    </source>
</evidence>
<dbReference type="CDD" id="cd11386">
    <property type="entry name" value="MCP_signal"/>
    <property type="match status" value="1"/>
</dbReference>
<feature type="domain" description="Methyl-accepting transducer" evidence="4">
    <location>
        <begin position="557"/>
        <end position="793"/>
    </location>
</feature>
<sequence length="843" mass="92246">MIVNSIPLREQSIQNKTDTLISHPTITTTDSKTLQNILDYTPVAIQIVGPEGMFIDCNRKTIEMFGAQVKEDIIGRPPGILSPPIQRNGKSSSVLSHEMIIRAFSGEIVNFRWDHQKISGEIFPANVTLNQIQYEGRTCLMATVIDQSDIVNRISAMSALIANAPFSILTISPQKEILHTNPAYCEVTGHTKEEANSIGFRDHKVLSREGGSIQDAIRLKQTVSGKFVCHFKSGIKHLDYTYIPVLNHNHDVVQIYHIMIDQTDLINRLNEFQLLIDKSPAGIITMDVNGTILSTNQAFSSISQIPIQTIISKNIRDFKIISRKGPMVSDVVRSGKPEKGELVIDFGSGQKILEYSYIPVLDTNNAVVRVITMYIDMTGVNRLVEYLEKSVQIVTENIGCIAEGKTTFTTSVLPADEYTKSTYENFVVIQKSLDKARLAISNLVDDFINISQEAASGHLSYRVDPSRHQGDYKTIIKGINTTLDSISLPLHEAMRLSKEFAAYNFTARFSSKHAIQGDWVSFQNALDHIGAEISSVLSHTLGNIHDLKKNTEEANASIEEITAGSGEVTSLMSVIQRKTEEGDSSTKQILNAMKDMVDVVGAVSMKADEVASLSQEATLSAKSGIELAHKSEHSMKAIASSSDHVGTIISDINVQMNEIGKIVKLISDIASQTNLLALNAAIEAARAGEAGRGFAVVASEVKSLAQDSRKSAETIADLITSLQQKSESAKDAMTESNQVVLEGRRSLEQTLQAFNEIAQKIENISSHITEVASSTEEQAASVEEVTSSIQEIADLTHIIRDETVSVSSTSQEISSALSQINKVVSNIVVIVDGVSDKMVRFQV</sequence>
<dbReference type="SUPFAM" id="SSF55785">
    <property type="entry name" value="PYP-like sensor domain (PAS domain)"/>
    <property type="match status" value="3"/>
</dbReference>
<dbReference type="GO" id="GO:0016020">
    <property type="term" value="C:membrane"/>
    <property type="evidence" value="ECO:0007669"/>
    <property type="project" value="InterPro"/>
</dbReference>